<comment type="caution">
    <text evidence="1">The sequence shown here is derived from an EMBL/GenBank/DDBJ whole genome shotgun (WGS) entry which is preliminary data.</text>
</comment>
<dbReference type="EMBL" id="RRCN01000002">
    <property type="protein sequence ID" value="RRJ54948.1"/>
    <property type="molecule type" value="Genomic_DNA"/>
</dbReference>
<sequence>MTRITYANYGDLEHIYSDMSKDDFVDHFWTIFGQPGVPRNTGGIQIISIGPATDERDTGGFSTGKVA</sequence>
<reference evidence="1 2" key="1">
    <citation type="submission" date="2018-11" db="EMBL/GenBank/DDBJ databases">
        <title>Genome sequencing of Paenibacillus sp. KCOM 3021 (= ChDC PVNT-B20).</title>
        <authorList>
            <person name="Kook J.-K."/>
            <person name="Park S.-N."/>
            <person name="Lim Y.K."/>
        </authorList>
    </citation>
    <scope>NUCLEOTIDE SEQUENCE [LARGE SCALE GENOMIC DNA]</scope>
    <source>
        <strain evidence="1 2">KCOM 3021</strain>
    </source>
</reference>
<keyword evidence="2" id="KW-1185">Reference proteome</keyword>
<dbReference type="AlphaFoldDB" id="A0A3P3TCV9"/>
<dbReference type="RefSeq" id="WP_128636041.1">
    <property type="nucleotide sequence ID" value="NZ_RRCN01000002.1"/>
</dbReference>
<name>A0A3P3TCV9_9BACL</name>
<protein>
    <submittedName>
        <fullName evidence="1">Uncharacterized protein</fullName>
    </submittedName>
</protein>
<evidence type="ECO:0000313" key="2">
    <source>
        <dbReference type="Proteomes" id="UP000267017"/>
    </source>
</evidence>
<organism evidence="1 2">
    <name type="scientific">Paenibacillus oralis</name>
    <dbReference type="NCBI Taxonomy" id="2490856"/>
    <lineage>
        <taxon>Bacteria</taxon>
        <taxon>Bacillati</taxon>
        <taxon>Bacillota</taxon>
        <taxon>Bacilli</taxon>
        <taxon>Bacillales</taxon>
        <taxon>Paenibacillaceae</taxon>
        <taxon>Paenibacillus</taxon>
    </lineage>
</organism>
<dbReference type="Proteomes" id="UP000267017">
    <property type="component" value="Unassembled WGS sequence"/>
</dbReference>
<gene>
    <name evidence="1" type="ORF">EHV15_35855</name>
</gene>
<evidence type="ECO:0000313" key="1">
    <source>
        <dbReference type="EMBL" id="RRJ54948.1"/>
    </source>
</evidence>
<dbReference type="OrthoDB" id="9952383at2"/>
<proteinExistence type="predicted"/>
<accession>A0A3P3TCV9</accession>